<reference evidence="1" key="2">
    <citation type="submission" date="2021-02" db="EMBL/GenBank/DDBJ databases">
        <authorList>
            <person name="Kimball J.A."/>
            <person name="Haas M.W."/>
            <person name="Macchietto M."/>
            <person name="Kono T."/>
            <person name="Duquette J."/>
            <person name="Shao M."/>
        </authorList>
    </citation>
    <scope>NUCLEOTIDE SEQUENCE</scope>
    <source>
        <tissue evidence="1">Fresh leaf tissue</tissue>
    </source>
</reference>
<sequence length="118" mass="13495">MIDLVSDPENVLADFILAELKTMRAKKRWPFRDKSHKGAVNRTISYEILAQEGESPIITFNEFINIALSAERVVEIYPEMKNRVFINKQVKWADGKTYEKFIAALKSTVMAAGTCRRA</sequence>
<comment type="caution">
    <text evidence="1">The sequence shown here is derived from an EMBL/GenBank/DDBJ whole genome shotgun (WGS) entry which is preliminary data.</text>
</comment>
<gene>
    <name evidence="1" type="ORF">GUJ93_ZPchr0007g3528</name>
</gene>
<proteinExistence type="predicted"/>
<dbReference type="AlphaFoldDB" id="A0A8J5STR8"/>
<protein>
    <submittedName>
        <fullName evidence="1">Uncharacterized protein</fullName>
    </submittedName>
</protein>
<accession>A0A8J5STR8</accession>
<evidence type="ECO:0000313" key="1">
    <source>
        <dbReference type="EMBL" id="KAG8080195.1"/>
    </source>
</evidence>
<dbReference type="EMBL" id="JAAALK010000282">
    <property type="protein sequence ID" value="KAG8080195.1"/>
    <property type="molecule type" value="Genomic_DNA"/>
</dbReference>
<evidence type="ECO:0000313" key="2">
    <source>
        <dbReference type="Proteomes" id="UP000729402"/>
    </source>
</evidence>
<organism evidence="1 2">
    <name type="scientific">Zizania palustris</name>
    <name type="common">Northern wild rice</name>
    <dbReference type="NCBI Taxonomy" id="103762"/>
    <lineage>
        <taxon>Eukaryota</taxon>
        <taxon>Viridiplantae</taxon>
        <taxon>Streptophyta</taxon>
        <taxon>Embryophyta</taxon>
        <taxon>Tracheophyta</taxon>
        <taxon>Spermatophyta</taxon>
        <taxon>Magnoliopsida</taxon>
        <taxon>Liliopsida</taxon>
        <taxon>Poales</taxon>
        <taxon>Poaceae</taxon>
        <taxon>BOP clade</taxon>
        <taxon>Oryzoideae</taxon>
        <taxon>Oryzeae</taxon>
        <taxon>Zizaniinae</taxon>
        <taxon>Zizania</taxon>
    </lineage>
</organism>
<dbReference type="Proteomes" id="UP000729402">
    <property type="component" value="Unassembled WGS sequence"/>
</dbReference>
<reference evidence="1" key="1">
    <citation type="journal article" date="2021" name="bioRxiv">
        <title>Whole Genome Assembly and Annotation of Northern Wild Rice, Zizania palustris L., Supports a Whole Genome Duplication in the Zizania Genus.</title>
        <authorList>
            <person name="Haas M."/>
            <person name="Kono T."/>
            <person name="Macchietto M."/>
            <person name="Millas R."/>
            <person name="McGilp L."/>
            <person name="Shao M."/>
            <person name="Duquette J."/>
            <person name="Hirsch C.N."/>
            <person name="Kimball J."/>
        </authorList>
    </citation>
    <scope>NUCLEOTIDE SEQUENCE</scope>
    <source>
        <tissue evidence="1">Fresh leaf tissue</tissue>
    </source>
</reference>
<dbReference type="OrthoDB" id="538821at2759"/>
<keyword evidence="2" id="KW-1185">Reference proteome</keyword>
<name>A0A8J5STR8_ZIZPA</name>